<keyword evidence="3" id="KW-1185">Reference proteome</keyword>
<dbReference type="EMBL" id="CDMY01000781">
    <property type="protein sequence ID" value="CEM33426.1"/>
    <property type="molecule type" value="Genomic_DNA"/>
</dbReference>
<dbReference type="Proteomes" id="UP000041254">
    <property type="component" value="Unassembled WGS sequence"/>
</dbReference>
<dbReference type="Gene3D" id="2.60.120.10">
    <property type="entry name" value="Jelly Rolls"/>
    <property type="match status" value="1"/>
</dbReference>
<gene>
    <name evidence="2" type="ORF">Vbra_18560</name>
</gene>
<sequence>MEEDSSPLESRPSRISFSQGTFKAKASPPRVTVGLRLPIAARRSTSVRSGAGDAMPTDGTSSLRLSLSQWLEAIAREELEFIGSPPPTERGSPRARQQYVRWVRLQCFYRALCKILEFQLPFLPRPPTDVLKAASPLWYSALMDMREREGDTREGAELPMTTLPWLKQSSESILGRVGRRRPQSAPPERAPRQEISWQDFYTFLTSFDTEAFIAKASAEARRAIFERDRGRADRRSSSEEPGYPSGDSSPAGRPVRLVAGRQPRRQVMYDRGKTFQELLKELPGVIQAKVELLRGHFPGLSCQSDGSLEKLSVLFKSETKRKGNIIIEEGSSLSHVYIISSGTCRSRKLKVPPPPAESAAIREAAAATPSLTQAELGHVLDRLCPRTYQDVSVAERGHVVGLISALVGIPEPLTVVADSANVECYTIAANDAKTKLPKDSFRRLVAMAVQRAAIYAPEQLQVQLQRGERAILRTLVEAYSSLYGLPSFQHSPFLRNKMHQHPHALQLLEHLDTDPELLPVPLTSDLSLLELLCLHSGEFSPPEHTDQRHDVRKAALFMGLVLRPRPLKVGARVTKREVQAAKRVKEAMERSQKTSFKQLLRNPYLDADLCPPRTATPPAEMLEAAAEGDLVSPPFLPIMTKQKSRAFLVSKERHKELHRPVPPLMPEDDEMLQKPPDGFLDELPAERAFSHRYVVIRPLQKPPKGEQQLTSKTPAAASDKPFDKDTHTERRRPHSASSASLCTHTTLPPPSPPPMPGMSRPDSTAALFTDQPSRPGTTAATGSMFRSMSERPIRRGSETRPHTTIADIRDMVMARSSSGIGIGVMTEQEETEARLLWIRSLRGLHAHIPRSHRPGHAEAEGADADRPPTRIPLRRLSFTPETQHMPDREQLSSLTLKATSLQTAPKRQPTVPRERPPHPPRPESSSKGSDALPLSRPGSSLSVASARDRPPSSTSSTGSRGRRQRREVKGNARVYRGPVPPGKGGDQEGVGLLDAWEGGGGA</sequence>
<feature type="region of interest" description="Disordered" evidence="1">
    <location>
        <begin position="849"/>
        <end position="871"/>
    </location>
</feature>
<evidence type="ECO:0000313" key="3">
    <source>
        <dbReference type="Proteomes" id="UP000041254"/>
    </source>
</evidence>
<dbReference type="SUPFAM" id="SSF51206">
    <property type="entry name" value="cAMP-binding domain-like"/>
    <property type="match status" value="1"/>
</dbReference>
<accession>A0A0G4GSH4</accession>
<feature type="region of interest" description="Disordered" evidence="1">
    <location>
        <begin position="1"/>
        <end position="29"/>
    </location>
</feature>
<evidence type="ECO:0008006" key="4">
    <source>
        <dbReference type="Google" id="ProtNLM"/>
    </source>
</evidence>
<feature type="region of interest" description="Disordered" evidence="1">
    <location>
        <begin position="900"/>
        <end position="1002"/>
    </location>
</feature>
<feature type="region of interest" description="Disordered" evidence="1">
    <location>
        <begin position="698"/>
        <end position="782"/>
    </location>
</feature>
<feature type="compositionally biased region" description="Basic and acidic residues" evidence="1">
    <location>
        <begin position="912"/>
        <end position="921"/>
    </location>
</feature>
<reference evidence="2 3" key="1">
    <citation type="submission" date="2014-11" db="EMBL/GenBank/DDBJ databases">
        <authorList>
            <person name="Zhu J."/>
            <person name="Qi W."/>
            <person name="Song R."/>
        </authorList>
    </citation>
    <scope>NUCLEOTIDE SEQUENCE [LARGE SCALE GENOMIC DNA]</scope>
</reference>
<dbReference type="CDD" id="cd00038">
    <property type="entry name" value="CAP_ED"/>
    <property type="match status" value="1"/>
</dbReference>
<feature type="compositionally biased region" description="Pro residues" evidence="1">
    <location>
        <begin position="747"/>
        <end position="756"/>
    </location>
</feature>
<feature type="compositionally biased region" description="Basic and acidic residues" evidence="1">
    <location>
        <begin position="855"/>
        <end position="868"/>
    </location>
</feature>
<dbReference type="InterPro" id="IPR018490">
    <property type="entry name" value="cNMP-bd_dom_sf"/>
</dbReference>
<protein>
    <recommendedName>
        <fullName evidence="4">Cyclic nucleotide-binding domain-containing protein</fullName>
    </recommendedName>
</protein>
<dbReference type="VEuPathDB" id="CryptoDB:Vbra_18560"/>
<dbReference type="InParanoid" id="A0A0G4GSH4"/>
<feature type="region of interest" description="Disordered" evidence="1">
    <location>
        <begin position="227"/>
        <end position="255"/>
    </location>
</feature>
<dbReference type="InterPro" id="IPR000595">
    <property type="entry name" value="cNMP-bd_dom"/>
</dbReference>
<name>A0A0G4GSH4_VITBC</name>
<dbReference type="InterPro" id="IPR014710">
    <property type="entry name" value="RmlC-like_jellyroll"/>
</dbReference>
<proteinExistence type="predicted"/>
<organism evidence="2 3">
    <name type="scientific">Vitrella brassicaformis (strain CCMP3155)</name>
    <dbReference type="NCBI Taxonomy" id="1169540"/>
    <lineage>
        <taxon>Eukaryota</taxon>
        <taxon>Sar</taxon>
        <taxon>Alveolata</taxon>
        <taxon>Colpodellida</taxon>
        <taxon>Vitrellaceae</taxon>
        <taxon>Vitrella</taxon>
    </lineage>
</organism>
<evidence type="ECO:0000313" key="2">
    <source>
        <dbReference type="EMBL" id="CEM33426.1"/>
    </source>
</evidence>
<feature type="compositionally biased region" description="Polar residues" evidence="1">
    <location>
        <begin position="770"/>
        <end position="782"/>
    </location>
</feature>
<feature type="compositionally biased region" description="Basic and acidic residues" evidence="1">
    <location>
        <begin position="227"/>
        <end position="238"/>
    </location>
</feature>
<feature type="compositionally biased region" description="Polar residues" evidence="1">
    <location>
        <begin position="735"/>
        <end position="746"/>
    </location>
</feature>
<dbReference type="AlphaFoldDB" id="A0A0G4GSH4"/>
<evidence type="ECO:0000256" key="1">
    <source>
        <dbReference type="SAM" id="MobiDB-lite"/>
    </source>
</evidence>